<dbReference type="AlphaFoldDB" id="A0A8S9HZ49"/>
<sequence>MALSILRSCIKSRLTIGVSRKRIVLESKVKVTCPERHAPGTEFVMTVASTIRKFSSFTRGTRTRSKPLTRLSLKHSSLDLA</sequence>
<reference evidence="1" key="2">
    <citation type="submission" date="2019-12" db="EMBL/GenBank/DDBJ databases">
        <title>Genome sequencing and annotation of Brassica cretica.</title>
        <authorList>
            <person name="Studholme D.J."/>
            <person name="Sarris P.F."/>
        </authorList>
    </citation>
    <scope>NUCLEOTIDE SEQUENCE</scope>
    <source>
        <strain evidence="1">PFS-102/07</strain>
        <tissue evidence="1">Leaf</tissue>
    </source>
</reference>
<proteinExistence type="predicted"/>
<accession>A0A8S9HZ49</accession>
<dbReference type="Proteomes" id="UP000712600">
    <property type="component" value="Unassembled WGS sequence"/>
</dbReference>
<reference evidence="2" key="1">
    <citation type="submission" date="2019-12" db="EMBL/GenBank/DDBJ databases">
        <title>Genome sequencing and annotation of Brassica cretica.</title>
        <authorList>
            <person name="Studholme D.J."/>
            <person name="Sarris P."/>
        </authorList>
    </citation>
    <scope>NUCLEOTIDE SEQUENCE</scope>
    <source>
        <strain evidence="2">PFS-109/04</strain>
        <tissue evidence="2">Leaf</tissue>
    </source>
</reference>
<evidence type="ECO:0000313" key="2">
    <source>
        <dbReference type="EMBL" id="KAF3535428.1"/>
    </source>
</evidence>
<dbReference type="EMBL" id="QGKY02001250">
    <property type="protein sequence ID" value="KAF2563353.1"/>
    <property type="molecule type" value="Genomic_DNA"/>
</dbReference>
<protein>
    <submittedName>
        <fullName evidence="1">Uncharacterized protein</fullName>
    </submittedName>
</protein>
<organism evidence="1">
    <name type="scientific">Brassica cretica</name>
    <name type="common">Mustard</name>
    <dbReference type="NCBI Taxonomy" id="69181"/>
    <lineage>
        <taxon>Eukaryota</taxon>
        <taxon>Viridiplantae</taxon>
        <taxon>Streptophyta</taxon>
        <taxon>Embryophyta</taxon>
        <taxon>Tracheophyta</taxon>
        <taxon>Spermatophyta</taxon>
        <taxon>Magnoliopsida</taxon>
        <taxon>eudicotyledons</taxon>
        <taxon>Gunneridae</taxon>
        <taxon>Pentapetalae</taxon>
        <taxon>rosids</taxon>
        <taxon>malvids</taxon>
        <taxon>Brassicales</taxon>
        <taxon>Brassicaceae</taxon>
        <taxon>Brassiceae</taxon>
        <taxon>Brassica</taxon>
    </lineage>
</organism>
<evidence type="ECO:0000313" key="1">
    <source>
        <dbReference type="EMBL" id="KAF2563353.1"/>
    </source>
</evidence>
<dbReference type="EMBL" id="QGKX02001290">
    <property type="protein sequence ID" value="KAF3535428.1"/>
    <property type="molecule type" value="Genomic_DNA"/>
</dbReference>
<name>A0A8S9HZ49_BRACR</name>
<gene>
    <name evidence="2" type="ORF">F2Q69_00020087</name>
    <name evidence="1" type="ORF">F2Q70_00015493</name>
</gene>
<comment type="caution">
    <text evidence="1">The sequence shown here is derived from an EMBL/GenBank/DDBJ whole genome shotgun (WGS) entry which is preliminary data.</text>
</comment>